<dbReference type="PANTHER" id="PTHR46315:SF1">
    <property type="entry name" value="SPERMINE SYNTHASE"/>
    <property type="match status" value="1"/>
</dbReference>
<organism evidence="1 2">
    <name type="scientific">Cervus elaphus hippelaphus</name>
    <name type="common">European red deer</name>
    <dbReference type="NCBI Taxonomy" id="46360"/>
    <lineage>
        <taxon>Eukaryota</taxon>
        <taxon>Metazoa</taxon>
        <taxon>Chordata</taxon>
        <taxon>Craniata</taxon>
        <taxon>Vertebrata</taxon>
        <taxon>Euteleostomi</taxon>
        <taxon>Mammalia</taxon>
        <taxon>Eutheria</taxon>
        <taxon>Laurasiatheria</taxon>
        <taxon>Artiodactyla</taxon>
        <taxon>Ruminantia</taxon>
        <taxon>Pecora</taxon>
        <taxon>Cervidae</taxon>
        <taxon>Cervinae</taxon>
        <taxon>Cervus</taxon>
    </lineage>
</organism>
<reference evidence="1 2" key="1">
    <citation type="journal article" date="2018" name="Mol. Genet. Genomics">
        <title>The red deer Cervus elaphus genome CerEla1.0: sequencing, annotating, genes, and chromosomes.</title>
        <authorList>
            <person name="Bana N.A."/>
            <person name="Nyiri A."/>
            <person name="Nagy J."/>
            <person name="Frank K."/>
            <person name="Nagy T."/>
            <person name="Steger V."/>
            <person name="Schiller M."/>
            <person name="Lakatos P."/>
            <person name="Sugar L."/>
            <person name="Horn P."/>
            <person name="Barta E."/>
            <person name="Orosz L."/>
        </authorList>
    </citation>
    <scope>NUCLEOTIDE SEQUENCE [LARGE SCALE GENOMIC DNA]</scope>
    <source>
        <strain evidence="1">Hungarian</strain>
    </source>
</reference>
<protein>
    <submittedName>
        <fullName evidence="1">SMS</fullName>
    </submittedName>
</protein>
<sequence length="81" mass="9167">MVIDGCKKYMRKTCGDVLDNLKGDCYQGNCVNLTEALSLYEEQLGRLYCPVEFSKEIVCVPSYLELYPLTTSLCCPVRTPM</sequence>
<dbReference type="EMBL" id="MKHE01000034">
    <property type="protein sequence ID" value="OWJ99467.1"/>
    <property type="molecule type" value="Genomic_DNA"/>
</dbReference>
<name>A0A212C0E7_CEREH</name>
<keyword evidence="2" id="KW-1185">Reference proteome</keyword>
<evidence type="ECO:0000313" key="1">
    <source>
        <dbReference type="EMBL" id="OWJ99467.1"/>
    </source>
</evidence>
<dbReference type="OrthoDB" id="5953636at2759"/>
<gene>
    <name evidence="1" type="ORF">Celaphus_00010081</name>
</gene>
<comment type="caution">
    <text evidence="1">The sequence shown here is derived from an EMBL/GenBank/DDBJ whole genome shotgun (WGS) entry which is preliminary data.</text>
</comment>
<evidence type="ECO:0000313" key="2">
    <source>
        <dbReference type="Proteomes" id="UP000242450"/>
    </source>
</evidence>
<dbReference type="AlphaFoldDB" id="A0A212C0E7"/>
<dbReference type="PANTHER" id="PTHR46315">
    <property type="entry name" value="SPERMINE SYNTHASE"/>
    <property type="match status" value="1"/>
</dbReference>
<accession>A0A212C0E7</accession>
<dbReference type="Proteomes" id="UP000242450">
    <property type="component" value="Chromosome X"/>
</dbReference>
<dbReference type="GO" id="GO:0016768">
    <property type="term" value="F:spermine synthase activity"/>
    <property type="evidence" value="ECO:0007669"/>
    <property type="project" value="InterPro"/>
</dbReference>
<proteinExistence type="predicted"/>
<dbReference type="InterPro" id="IPR015576">
    <property type="entry name" value="Spermine_synthase_animal"/>
</dbReference>
<dbReference type="GO" id="GO:0006597">
    <property type="term" value="P:spermine biosynthetic process"/>
    <property type="evidence" value="ECO:0007669"/>
    <property type="project" value="InterPro"/>
</dbReference>